<evidence type="ECO:0000313" key="4">
    <source>
        <dbReference type="Proteomes" id="UP001597273"/>
    </source>
</evidence>
<dbReference type="RefSeq" id="WP_204890353.1">
    <property type="nucleotide sequence ID" value="NZ_JBHUFW010000011.1"/>
</dbReference>
<feature type="signal peptide" evidence="2">
    <location>
        <begin position="1"/>
        <end position="30"/>
    </location>
</feature>
<feature type="chain" id="PRO_5046676107" evidence="2">
    <location>
        <begin position="31"/>
        <end position="503"/>
    </location>
</feature>
<reference evidence="4" key="1">
    <citation type="journal article" date="2019" name="Int. J. Syst. Evol. Microbiol.">
        <title>The Global Catalogue of Microorganisms (GCM) 10K type strain sequencing project: providing services to taxonomists for standard genome sequencing and annotation.</title>
        <authorList>
            <consortium name="The Broad Institute Genomics Platform"/>
            <consortium name="The Broad Institute Genome Sequencing Center for Infectious Disease"/>
            <person name="Wu L."/>
            <person name="Ma J."/>
        </authorList>
    </citation>
    <scope>NUCLEOTIDE SEQUENCE [LARGE SCALE GENOMIC DNA]</scope>
    <source>
        <strain evidence="4">CGMCC 1.15475</strain>
    </source>
</reference>
<sequence>MDNKAFGITFSSILASGVVFFGAANAGAFAVDTWLFPTEEFGDNTYIGTTDVSNMELADAKLLFGGQVESWRQGAELMVTYQDVTAPYPLDSAQILLDETVASAEDGTQNQFVYDLPTATTAKFLAEQFPVAAFSDADVETINTKLEAALASGQKQSRVTISDDTLALQQETVSEAAFTHSIESKDAFVIAEALNGFVLEPGATFSFLDFLANVELSNITDAELSQMASAIYSAVLKTNLLVDERSIGATAPTSIPIGHEAAINRQLGVDFVFTNPNASSFTLGMSLDSSTIGAALNGYPLVYDYQITTGKEDKVKPRLIKQYSAFVTSGKVVEETGRNGLRLNVIRTITADGQEMEVETVSTDFYPPVHIVEVYPLTVKAEAPATGTAPKPGEPGFVDANGDGVHDDTSDGTTTTPQPGQPGFIDQNGDGVHDGTPVTPQPGQPGFIDLDGDGQHDGTTTTPQPGWPGYTDIDGDGVHDGNTDEDDEEKDPAYDKGGNSINP</sequence>
<comment type="caution">
    <text evidence="3">The sequence shown here is derived from an EMBL/GenBank/DDBJ whole genome shotgun (WGS) entry which is preliminary data.</text>
</comment>
<evidence type="ECO:0000313" key="3">
    <source>
        <dbReference type="EMBL" id="MFD1863953.1"/>
    </source>
</evidence>
<dbReference type="Proteomes" id="UP001597273">
    <property type="component" value="Unassembled WGS sequence"/>
</dbReference>
<dbReference type="Pfam" id="PF04294">
    <property type="entry name" value="VanW"/>
    <property type="match status" value="1"/>
</dbReference>
<proteinExistence type="predicted"/>
<feature type="compositionally biased region" description="Low complexity" evidence="1">
    <location>
        <begin position="457"/>
        <end position="471"/>
    </location>
</feature>
<protein>
    <submittedName>
        <fullName evidence="3">VanW family protein</fullName>
    </submittedName>
</protein>
<evidence type="ECO:0000256" key="2">
    <source>
        <dbReference type="SAM" id="SignalP"/>
    </source>
</evidence>
<dbReference type="InterPro" id="IPR052913">
    <property type="entry name" value="Glycopeptide_resist_protein"/>
</dbReference>
<feature type="compositionally biased region" description="Low complexity" evidence="1">
    <location>
        <begin position="411"/>
        <end position="423"/>
    </location>
</feature>
<feature type="region of interest" description="Disordered" evidence="1">
    <location>
        <begin position="385"/>
        <end position="503"/>
    </location>
</feature>
<dbReference type="PANTHER" id="PTHR35788">
    <property type="entry name" value="EXPORTED PROTEIN-RELATED"/>
    <property type="match status" value="1"/>
</dbReference>
<organism evidence="3 4">
    <name type="scientific">Planococcus chinensis</name>
    <dbReference type="NCBI Taxonomy" id="272917"/>
    <lineage>
        <taxon>Bacteria</taxon>
        <taxon>Bacillati</taxon>
        <taxon>Bacillota</taxon>
        <taxon>Bacilli</taxon>
        <taxon>Bacillales</taxon>
        <taxon>Caryophanaceae</taxon>
        <taxon>Planococcus</taxon>
    </lineage>
</organism>
<name>A0ABW4QK66_9BACL</name>
<keyword evidence="2" id="KW-0732">Signal</keyword>
<gene>
    <name evidence="3" type="ORF">ACFSDB_13670</name>
</gene>
<accession>A0ABW4QK66</accession>
<dbReference type="EMBL" id="JBHUFW010000011">
    <property type="protein sequence ID" value="MFD1863953.1"/>
    <property type="molecule type" value="Genomic_DNA"/>
</dbReference>
<keyword evidence="4" id="KW-1185">Reference proteome</keyword>
<dbReference type="InterPro" id="IPR007391">
    <property type="entry name" value="Vancomycin_resist_VanW"/>
</dbReference>
<evidence type="ECO:0000256" key="1">
    <source>
        <dbReference type="SAM" id="MobiDB-lite"/>
    </source>
</evidence>
<dbReference type="PANTHER" id="PTHR35788:SF1">
    <property type="entry name" value="EXPORTED PROTEIN"/>
    <property type="match status" value="1"/>
</dbReference>